<keyword evidence="7" id="KW-1185">Reference proteome</keyword>
<protein>
    <submittedName>
        <fullName evidence="6">Sarcosine oxidase</fullName>
    </submittedName>
</protein>
<name>A0A4V2PHZ0_PSEEN</name>
<dbReference type="InterPro" id="IPR002204">
    <property type="entry name" value="3-OH-isobutyrate_DH-rel_CS"/>
</dbReference>
<evidence type="ECO:0000313" key="6">
    <source>
        <dbReference type="EMBL" id="TCK22596.1"/>
    </source>
</evidence>
<dbReference type="RefSeq" id="WP_132431568.1">
    <property type="nucleotide sequence ID" value="NZ_SMFZ01000002.1"/>
</dbReference>
<dbReference type="NCBIfam" id="NF008425">
    <property type="entry name" value="PRK11259.1"/>
    <property type="match status" value="1"/>
</dbReference>
<dbReference type="InterPro" id="IPR045170">
    <property type="entry name" value="MTOX"/>
</dbReference>
<keyword evidence="3" id="KW-0274">FAD</keyword>
<reference evidence="6 7" key="1">
    <citation type="submission" date="2019-03" db="EMBL/GenBank/DDBJ databases">
        <title>Sequencing the genomes of 1000 actinobacteria strains.</title>
        <authorList>
            <person name="Klenk H.-P."/>
        </authorList>
    </citation>
    <scope>NUCLEOTIDE SEQUENCE [LARGE SCALE GENOMIC DNA]</scope>
    <source>
        <strain evidence="6 7">DSM 44969</strain>
    </source>
</reference>
<evidence type="ECO:0000256" key="4">
    <source>
        <dbReference type="ARBA" id="ARBA00023002"/>
    </source>
</evidence>
<evidence type="ECO:0000256" key="1">
    <source>
        <dbReference type="ARBA" id="ARBA00001974"/>
    </source>
</evidence>
<dbReference type="SUPFAM" id="SSF54373">
    <property type="entry name" value="FAD-linked reductases, C-terminal domain"/>
    <property type="match status" value="1"/>
</dbReference>
<dbReference type="InterPro" id="IPR036188">
    <property type="entry name" value="FAD/NAD-bd_sf"/>
</dbReference>
<dbReference type="OrthoDB" id="9806452at2"/>
<evidence type="ECO:0000256" key="3">
    <source>
        <dbReference type="ARBA" id="ARBA00022827"/>
    </source>
</evidence>
<dbReference type="EMBL" id="SMFZ01000002">
    <property type="protein sequence ID" value="TCK22596.1"/>
    <property type="molecule type" value="Genomic_DNA"/>
</dbReference>
<dbReference type="GO" id="GO:0050660">
    <property type="term" value="F:flavin adenine dinucleotide binding"/>
    <property type="evidence" value="ECO:0007669"/>
    <property type="project" value="InterPro"/>
</dbReference>
<evidence type="ECO:0000259" key="5">
    <source>
        <dbReference type="Pfam" id="PF01266"/>
    </source>
</evidence>
<dbReference type="Proteomes" id="UP000295560">
    <property type="component" value="Unassembled WGS sequence"/>
</dbReference>
<dbReference type="Gene3D" id="3.50.50.60">
    <property type="entry name" value="FAD/NAD(P)-binding domain"/>
    <property type="match status" value="1"/>
</dbReference>
<dbReference type="Pfam" id="PF01266">
    <property type="entry name" value="DAO"/>
    <property type="match status" value="1"/>
</dbReference>
<dbReference type="Gene3D" id="3.30.9.10">
    <property type="entry name" value="D-Amino Acid Oxidase, subunit A, domain 2"/>
    <property type="match status" value="1"/>
</dbReference>
<feature type="domain" description="FAD dependent oxidoreductase" evidence="5">
    <location>
        <begin position="9"/>
        <end position="358"/>
    </location>
</feature>
<comment type="cofactor">
    <cofactor evidence="1">
        <name>FAD</name>
        <dbReference type="ChEBI" id="CHEBI:57692"/>
    </cofactor>
</comment>
<proteinExistence type="predicted"/>
<dbReference type="PROSITE" id="PS00895">
    <property type="entry name" value="3_HYDROXYISOBUT_DH"/>
    <property type="match status" value="1"/>
</dbReference>
<evidence type="ECO:0000313" key="7">
    <source>
        <dbReference type="Proteomes" id="UP000295560"/>
    </source>
</evidence>
<dbReference type="PANTHER" id="PTHR10961:SF7">
    <property type="entry name" value="FAD DEPENDENT OXIDOREDUCTASE DOMAIN-CONTAINING PROTEIN"/>
    <property type="match status" value="1"/>
</dbReference>
<dbReference type="AlphaFoldDB" id="A0A4V2PHZ0"/>
<keyword evidence="2" id="KW-0285">Flavoprotein</keyword>
<organism evidence="6 7">
    <name type="scientific">Pseudonocardia endophytica</name>
    <dbReference type="NCBI Taxonomy" id="401976"/>
    <lineage>
        <taxon>Bacteria</taxon>
        <taxon>Bacillati</taxon>
        <taxon>Actinomycetota</taxon>
        <taxon>Actinomycetes</taxon>
        <taxon>Pseudonocardiales</taxon>
        <taxon>Pseudonocardiaceae</taxon>
        <taxon>Pseudonocardia</taxon>
    </lineage>
</organism>
<gene>
    <name evidence="6" type="ORF">EV378_6604</name>
</gene>
<keyword evidence="4" id="KW-0560">Oxidoreductase</keyword>
<dbReference type="SUPFAM" id="SSF51905">
    <property type="entry name" value="FAD/NAD(P)-binding domain"/>
    <property type="match status" value="1"/>
</dbReference>
<dbReference type="GO" id="GO:0008115">
    <property type="term" value="F:sarcosine oxidase activity"/>
    <property type="evidence" value="ECO:0007669"/>
    <property type="project" value="TreeGrafter"/>
</dbReference>
<accession>A0A4V2PHZ0</accession>
<evidence type="ECO:0000256" key="2">
    <source>
        <dbReference type="ARBA" id="ARBA00022630"/>
    </source>
</evidence>
<comment type="caution">
    <text evidence="6">The sequence shown here is derived from an EMBL/GenBank/DDBJ whole genome shotgun (WGS) entry which is preliminary data.</text>
</comment>
<sequence length="386" mass="41484">MSGYSGGYDAIVVGLGGMGSAAAYRLAERGLSVLGLDRFGPAHDRGSSHGGSRITRQAYFEDPAYVPLLQRAAELWDQASVESGRSLVDWTGGVMVGRPDGPTVAGSLASAREWGLEHELLEAPAIRSRFPQLRPSDTDVALVERRAGVVNPEESVRAHLSLARRAGARLHHGETVLDWTSTGHGVRVRTDHGVYSADKLVLAPGAWATEVIADLGLPLQVERYVQFWFAPDDPAAFAGHPVWIWEGENDRQAYGFGAGEDGTVKVAFFRGGAPCDPHSVDRTVYPGEVDEIATFVGRHVPGAVRNFVRAKTCLYTCTPDHHFVIAPHPGHDDVVLACGFSGHGFKFVPVVGEIVSDLVADGVTRHPIGLFDPTRPALVRTPEHVA</sequence>
<dbReference type="InterPro" id="IPR006076">
    <property type="entry name" value="FAD-dep_OxRdtase"/>
</dbReference>
<dbReference type="PANTHER" id="PTHR10961">
    <property type="entry name" value="PEROXISOMAL SARCOSINE OXIDASE"/>
    <property type="match status" value="1"/>
</dbReference>